<reference evidence="2 3" key="1">
    <citation type="submission" date="2019-07" db="EMBL/GenBank/DDBJ databases">
        <title>De Novo Assembly of kiwifruit Actinidia rufa.</title>
        <authorList>
            <person name="Sugita-Konishi S."/>
            <person name="Sato K."/>
            <person name="Mori E."/>
            <person name="Abe Y."/>
            <person name="Kisaki G."/>
            <person name="Hamano K."/>
            <person name="Suezawa K."/>
            <person name="Otani M."/>
            <person name="Fukuda T."/>
            <person name="Manabe T."/>
            <person name="Gomi K."/>
            <person name="Tabuchi M."/>
            <person name="Akimitsu K."/>
            <person name="Kataoka I."/>
        </authorList>
    </citation>
    <scope>NUCLEOTIDE SEQUENCE [LARGE SCALE GENOMIC DNA]</scope>
    <source>
        <strain evidence="3">cv. Fuchu</strain>
    </source>
</reference>
<dbReference type="PANTHER" id="PTHR11439">
    <property type="entry name" value="GAG-POL-RELATED RETROTRANSPOSON"/>
    <property type="match status" value="1"/>
</dbReference>
<keyword evidence="3" id="KW-1185">Reference proteome</keyword>
<comment type="caution">
    <text evidence="2">The sequence shown here is derived from an EMBL/GenBank/DDBJ whole genome shotgun (WGS) entry which is preliminary data.</text>
</comment>
<dbReference type="PANTHER" id="PTHR11439:SF461">
    <property type="entry name" value="OS10G0432200 PROTEIN"/>
    <property type="match status" value="1"/>
</dbReference>
<dbReference type="Pfam" id="PF07727">
    <property type="entry name" value="RVT_2"/>
    <property type="match status" value="1"/>
</dbReference>
<dbReference type="OrthoDB" id="2012657at2759"/>
<dbReference type="InterPro" id="IPR013103">
    <property type="entry name" value="RVT_2"/>
</dbReference>
<protein>
    <recommendedName>
        <fullName evidence="1">Reverse transcriptase Ty1/copia-type domain-containing protein</fullName>
    </recommendedName>
</protein>
<dbReference type="Proteomes" id="UP000585474">
    <property type="component" value="Unassembled WGS sequence"/>
</dbReference>
<feature type="domain" description="Reverse transcriptase Ty1/copia-type" evidence="1">
    <location>
        <begin position="1"/>
        <end position="73"/>
    </location>
</feature>
<name>A0A7J0GQS2_9ERIC</name>
<evidence type="ECO:0000259" key="1">
    <source>
        <dbReference type="Pfam" id="PF07727"/>
    </source>
</evidence>
<dbReference type="AlphaFoldDB" id="A0A7J0GQS2"/>
<accession>A0A7J0GQS2</accession>
<dbReference type="EMBL" id="BJWL01000023">
    <property type="protein sequence ID" value="GFZ13131.1"/>
    <property type="molecule type" value="Genomic_DNA"/>
</dbReference>
<gene>
    <name evidence="2" type="ORF">Acr_23g0015160</name>
</gene>
<evidence type="ECO:0000313" key="2">
    <source>
        <dbReference type="EMBL" id="GFZ13131.1"/>
    </source>
</evidence>
<proteinExistence type="predicted"/>
<sequence length="189" mass="21263">MIIIGSDAAAITDAKDHLFREFEMKDLDPLRYFLGIGVASSPKGYLLSQTKYITNILHRANLTDDKIVNTPLEIHAAKFSATDGVLLEDPTIYRALVGCLVYLTVTRPDISYVVHIVSQFAHNSVFHEHTKQHIETDCHFVRYHLQSGTIALPFVSTTLQLADFFTKIHTTALFRFLLDKLPMLSTLAS</sequence>
<organism evidence="2 3">
    <name type="scientific">Actinidia rufa</name>
    <dbReference type="NCBI Taxonomy" id="165716"/>
    <lineage>
        <taxon>Eukaryota</taxon>
        <taxon>Viridiplantae</taxon>
        <taxon>Streptophyta</taxon>
        <taxon>Embryophyta</taxon>
        <taxon>Tracheophyta</taxon>
        <taxon>Spermatophyta</taxon>
        <taxon>Magnoliopsida</taxon>
        <taxon>eudicotyledons</taxon>
        <taxon>Gunneridae</taxon>
        <taxon>Pentapetalae</taxon>
        <taxon>asterids</taxon>
        <taxon>Ericales</taxon>
        <taxon>Actinidiaceae</taxon>
        <taxon>Actinidia</taxon>
    </lineage>
</organism>
<evidence type="ECO:0000313" key="3">
    <source>
        <dbReference type="Proteomes" id="UP000585474"/>
    </source>
</evidence>